<accession>V9HJV3</accession>
<feature type="domain" description="Type I restriction modification DNA specificity" evidence="4">
    <location>
        <begin position="12"/>
        <end position="157"/>
    </location>
</feature>
<dbReference type="EMBL" id="ADCY02000028">
    <property type="protein sequence ID" value="EFG29968.2"/>
    <property type="molecule type" value="Genomic_DNA"/>
</dbReference>
<dbReference type="InterPro" id="IPR044946">
    <property type="entry name" value="Restrct_endonuc_typeI_TRD_sf"/>
</dbReference>
<protein>
    <recommendedName>
        <fullName evidence="4">Type I restriction modification DNA specificity domain-containing protein</fullName>
    </recommendedName>
</protein>
<name>V9HJV3_9NEIS</name>
<dbReference type="Proteomes" id="UP000017813">
    <property type="component" value="Unassembled WGS sequence"/>
</dbReference>
<dbReference type="GO" id="GO:0003677">
    <property type="term" value="F:DNA binding"/>
    <property type="evidence" value="ECO:0007669"/>
    <property type="project" value="UniProtKB-KW"/>
</dbReference>
<dbReference type="OrthoDB" id="1100212at2"/>
<dbReference type="Pfam" id="PF01420">
    <property type="entry name" value="Methylase_S"/>
    <property type="match status" value="2"/>
</dbReference>
<dbReference type="AlphaFoldDB" id="V9HJV3"/>
<evidence type="ECO:0000313" key="6">
    <source>
        <dbReference type="Proteomes" id="UP000017813"/>
    </source>
</evidence>
<evidence type="ECO:0000256" key="1">
    <source>
        <dbReference type="ARBA" id="ARBA00010923"/>
    </source>
</evidence>
<dbReference type="HOGENOM" id="CLU_039161_0_1_4"/>
<proteinExistence type="inferred from homology"/>
<dbReference type="Gene3D" id="3.90.220.20">
    <property type="entry name" value="DNA methylase specificity domains"/>
    <property type="match status" value="2"/>
</dbReference>
<reference evidence="5 6" key="1">
    <citation type="submission" date="2010-03" db="EMBL/GenBank/DDBJ databases">
        <authorList>
            <consortium name="The Broad Institute Genome Sequencing Platform"/>
            <person name="Ward D."/>
            <person name="Earl A."/>
            <person name="Feldgarden M."/>
            <person name="Gevers D."/>
            <person name="Young S."/>
            <person name="Zeng Q."/>
            <person name="Koehrsen M."/>
            <person name="Alvarado L."/>
            <person name="Berlin A.M."/>
            <person name="Borenstein D."/>
            <person name="Chapman S.B."/>
            <person name="Chen Z."/>
            <person name="Engels R."/>
            <person name="Freedman E."/>
            <person name="Gellesch M."/>
            <person name="Goldberg J."/>
            <person name="Griggs A."/>
            <person name="Gujja S."/>
            <person name="Heilman E.R."/>
            <person name="Heiman D.I."/>
            <person name="Hepburn T.A."/>
            <person name="Howarth C."/>
            <person name="Jen D."/>
            <person name="Larson L."/>
            <person name="Mehta T."/>
            <person name="Park D."/>
            <person name="Pearson M."/>
            <person name="Richards J."/>
            <person name="Roberts A."/>
            <person name="Saif S."/>
            <person name="Shea T.D."/>
            <person name="Shenoy N."/>
            <person name="Sisk P."/>
            <person name="Stolte C."/>
            <person name="Sykes S.N."/>
            <person name="Walk T."/>
            <person name="White J."/>
            <person name="Yandava C."/>
            <person name="Izard J."/>
            <person name="Baranova O.V."/>
            <person name="Blanton J.M."/>
            <person name="Tanner A.C."/>
            <person name="Dewhirst F."/>
            <person name="Haas B."/>
            <person name="Nusbaum C."/>
            <person name="Birren B."/>
        </authorList>
    </citation>
    <scope>NUCLEOTIDE SEQUENCE [LARGE SCALE GENOMIC DNA]</scope>
    <source>
        <strain evidence="5 6">ATCC 29453</strain>
    </source>
</reference>
<dbReference type="STRING" id="641147.HMPREF9021_02166"/>
<comment type="similarity">
    <text evidence="1">Belongs to the type-I restriction system S methylase family.</text>
</comment>
<comment type="caution">
    <text evidence="5">The sequence shown here is derived from an EMBL/GenBank/DDBJ whole genome shotgun (WGS) entry which is preliminary data.</text>
</comment>
<feature type="domain" description="Type I restriction modification DNA specificity" evidence="4">
    <location>
        <begin position="189"/>
        <end position="299"/>
    </location>
</feature>
<gene>
    <name evidence="5" type="ORF">HMPREF9021_02166</name>
</gene>
<dbReference type="SUPFAM" id="SSF116734">
    <property type="entry name" value="DNA methylase specificity domain"/>
    <property type="match status" value="2"/>
</dbReference>
<dbReference type="eggNOG" id="COG0732">
    <property type="taxonomic scope" value="Bacteria"/>
</dbReference>
<reference evidence="5 6" key="2">
    <citation type="submission" date="2011-10" db="EMBL/GenBank/DDBJ databases">
        <title>The Genome Sequence of Simonsiella muelleri ATCC 29453.</title>
        <authorList>
            <consortium name="The Broad Institute Genome Sequencing Platform"/>
            <consortium name="The Broad Institute Genome Sequencing Center for Infectious Disease"/>
            <person name="Earl A."/>
            <person name="Ward D."/>
            <person name="Feldgarden M."/>
            <person name="Gevers D."/>
            <person name="Izard J."/>
            <person name="Baranova O.V."/>
            <person name="Blanton J.M."/>
            <person name="Tanner A.C."/>
            <person name="Dewhirst F."/>
            <person name="Young S.K."/>
            <person name="Zeng Q."/>
            <person name="Gargeya S."/>
            <person name="Fitzgerald M."/>
            <person name="Haas B."/>
            <person name="Abouelleil A."/>
            <person name="Alvarado L."/>
            <person name="Arachchi H.M."/>
            <person name="Berlin A."/>
            <person name="Brown A."/>
            <person name="Chapman S.B."/>
            <person name="Chen Z."/>
            <person name="Dunbar C."/>
            <person name="Freedman E."/>
            <person name="Gearin G."/>
            <person name="Goldberg J."/>
            <person name="Griggs A."/>
            <person name="Gujja S."/>
            <person name="Heiman D."/>
            <person name="Howarth C."/>
            <person name="Larson L."/>
            <person name="Lui A."/>
            <person name="MacDonald P.J.P."/>
            <person name="Montmayeur A."/>
            <person name="Murphy C."/>
            <person name="Neiman D."/>
            <person name="Pearson M."/>
            <person name="Priest M."/>
            <person name="Roberts A."/>
            <person name="Saif S."/>
            <person name="Shea T."/>
            <person name="Shenoy N."/>
            <person name="Sisk P."/>
            <person name="Stolte C."/>
            <person name="Sykes S."/>
            <person name="Wortman J."/>
            <person name="Nusbaum C."/>
            <person name="Birren B."/>
        </authorList>
    </citation>
    <scope>NUCLEOTIDE SEQUENCE [LARGE SCALE GENOMIC DNA]</scope>
    <source>
        <strain evidence="5 6">ATCC 29453</strain>
    </source>
</reference>
<evidence type="ECO:0000259" key="4">
    <source>
        <dbReference type="Pfam" id="PF01420"/>
    </source>
</evidence>
<organism evidence="5 6">
    <name type="scientific">Simonsiella muelleri ATCC 29453</name>
    <dbReference type="NCBI Taxonomy" id="641147"/>
    <lineage>
        <taxon>Bacteria</taxon>
        <taxon>Pseudomonadati</taxon>
        <taxon>Pseudomonadota</taxon>
        <taxon>Betaproteobacteria</taxon>
        <taxon>Neisseriales</taxon>
        <taxon>Neisseriaceae</taxon>
        <taxon>Simonsiella</taxon>
    </lineage>
</organism>
<dbReference type="GO" id="GO:0009307">
    <property type="term" value="P:DNA restriction-modification system"/>
    <property type="evidence" value="ECO:0007669"/>
    <property type="project" value="UniProtKB-KW"/>
</dbReference>
<evidence type="ECO:0000256" key="2">
    <source>
        <dbReference type="ARBA" id="ARBA00022747"/>
    </source>
</evidence>
<keyword evidence="2" id="KW-0680">Restriction system</keyword>
<sequence length="357" mass="40481">MEQTFLADGGSFEEKFVGEIFKIETPKRRFDANKIQFGGQYPYVARGESNNGIRGYITEDKQYLNNGNTISFGQDTATMFYQREPYFTGDKIKVFSLRSGSLNRERAQYLITALRIAFSLFSWGASMFNVKNLQSTVINIPYKNGKIAFDYMERIVRQLRAFLKLSNLTDVNLSKDEENALNLLSGSLKEFTIKDLFKNIQQGERVTKAEQISGNLNFVMSGTTQTGVVGSIGNAVTRFPKNAITIDIFGNVFYRNYEFGASDDVGVYWNDENNSFNKHAMLYLAASLRKSLAGRFDYGYKLRASKSHNLTCWLPEKNGKPDTDLMAQIGRAIEKLVIADVVQFNERELATYESVVQ</sequence>
<keyword evidence="3" id="KW-0238">DNA-binding</keyword>
<dbReference type="InterPro" id="IPR000055">
    <property type="entry name" value="Restrct_endonuc_typeI_TRD"/>
</dbReference>
<evidence type="ECO:0000313" key="5">
    <source>
        <dbReference type="EMBL" id="EFG29968.2"/>
    </source>
</evidence>
<keyword evidence="6" id="KW-1185">Reference proteome</keyword>
<evidence type="ECO:0000256" key="3">
    <source>
        <dbReference type="ARBA" id="ARBA00023125"/>
    </source>
</evidence>
<dbReference type="RefSeq" id="WP_002641859.1">
    <property type="nucleotide sequence ID" value="NZ_CP019448.1"/>
</dbReference>